<keyword evidence="2" id="KW-1185">Reference proteome</keyword>
<sequence length="97" mass="10969">MITLEQLEGEARFVAQNAKHNLKLVKQQAAVIDPAKLESNIKWLEMMISLHQKDLAAAKVQMKKARLAGRTSLRTRLKYLVASILRDDDRKSKGEAV</sequence>
<dbReference type="EMBL" id="CP009285">
    <property type="protein sequence ID" value="AIQ59725.1"/>
    <property type="molecule type" value="Genomic_DNA"/>
</dbReference>
<dbReference type="Proteomes" id="UP000029518">
    <property type="component" value="Chromosome"/>
</dbReference>
<dbReference type="AlphaFoldDB" id="A0A089LHZ0"/>
<gene>
    <name evidence="1" type="ORF">PBOR_24305</name>
</gene>
<evidence type="ECO:0000313" key="1">
    <source>
        <dbReference type="EMBL" id="AIQ59725.1"/>
    </source>
</evidence>
<proteinExistence type="predicted"/>
<organism evidence="1 2">
    <name type="scientific">Paenibacillus borealis</name>
    <dbReference type="NCBI Taxonomy" id="160799"/>
    <lineage>
        <taxon>Bacteria</taxon>
        <taxon>Bacillati</taxon>
        <taxon>Bacillota</taxon>
        <taxon>Bacilli</taxon>
        <taxon>Bacillales</taxon>
        <taxon>Paenibacillaceae</taxon>
        <taxon>Paenibacillus</taxon>
    </lineage>
</organism>
<name>A0A089LHZ0_PAEBO</name>
<reference evidence="1" key="1">
    <citation type="submission" date="2014-08" db="EMBL/GenBank/DDBJ databases">
        <title>Comparative genomics of the Paenibacillus odorifer group.</title>
        <authorList>
            <person name="den Bakker H.C."/>
            <person name="Tsai Y.-C.Y.-C."/>
            <person name="Martin N."/>
            <person name="Korlach J."/>
            <person name="Wiedmann M."/>
        </authorList>
    </citation>
    <scope>NUCLEOTIDE SEQUENCE [LARGE SCALE GENOMIC DNA]</scope>
    <source>
        <strain evidence="1">DSM 13188</strain>
    </source>
</reference>
<evidence type="ECO:0000313" key="2">
    <source>
        <dbReference type="Proteomes" id="UP000029518"/>
    </source>
</evidence>
<dbReference type="RefSeq" id="WP_042215858.1">
    <property type="nucleotide sequence ID" value="NZ_CP009285.1"/>
</dbReference>
<dbReference type="KEGG" id="pbd:PBOR_24305"/>
<protein>
    <submittedName>
        <fullName evidence="1">Uncharacterized protein</fullName>
    </submittedName>
</protein>
<accession>A0A089LHZ0</accession>
<dbReference type="HOGENOM" id="CLU_184463_0_0_9"/>
<dbReference type="OrthoDB" id="2634701at2"/>